<organism evidence="1 2">
    <name type="scientific">Lactococcus lactis subsp. lactis</name>
    <name type="common">Streptococcus lactis</name>
    <dbReference type="NCBI Taxonomy" id="1360"/>
    <lineage>
        <taxon>Bacteria</taxon>
        <taxon>Bacillati</taxon>
        <taxon>Bacillota</taxon>
        <taxon>Bacilli</taxon>
        <taxon>Lactobacillales</taxon>
        <taxon>Streptococcaceae</taxon>
        <taxon>Lactococcus</taxon>
    </lineage>
</organism>
<comment type="caution">
    <text evidence="1">The sequence shown here is derived from an EMBL/GenBank/DDBJ whole genome shotgun (WGS) entry which is preliminary data.</text>
</comment>
<sequence length="39" mass="4654">MKGEILIVNYHKREGNREKNTKTFSNQEEFDYATNFEDG</sequence>
<dbReference type="Proteomes" id="UP000052991">
    <property type="component" value="Unassembled WGS sequence"/>
</dbReference>
<evidence type="ECO:0000313" key="1">
    <source>
        <dbReference type="EMBL" id="KSU26577.1"/>
    </source>
</evidence>
<name>A0A0V8BK01_LACLL</name>
<dbReference type="EMBL" id="LKLW01000090">
    <property type="protein sequence ID" value="KSU26577.1"/>
    <property type="molecule type" value="Genomic_DNA"/>
</dbReference>
<gene>
    <name evidence="1" type="ORF">N42_1515</name>
</gene>
<evidence type="ECO:0000313" key="2">
    <source>
        <dbReference type="Proteomes" id="UP000052991"/>
    </source>
</evidence>
<proteinExistence type="predicted"/>
<dbReference type="AlphaFoldDB" id="A0A0V8BK01"/>
<reference evidence="2" key="1">
    <citation type="submission" date="2015-10" db="EMBL/GenBank/DDBJ databases">
        <title>Draft Genome Sequences of 11 Lactococcus lactis subspecies cremoris strains.</title>
        <authorList>
            <person name="Wels M."/>
            <person name="Backus L."/>
            <person name="Boekhorst J."/>
            <person name="Dijkstra A."/>
            <person name="Beerthuizen M."/>
            <person name="Kelly W."/>
            <person name="Siezen R."/>
            <person name="Bachmann H."/>
            <person name="Van Hijum S."/>
        </authorList>
    </citation>
    <scope>NUCLEOTIDE SEQUENCE [LARGE SCALE GENOMIC DNA]</scope>
    <source>
        <strain evidence="2">N42</strain>
    </source>
</reference>
<protein>
    <submittedName>
        <fullName evidence="1">Uncharacterized protein</fullName>
    </submittedName>
</protein>
<accession>A0A0V8BK01</accession>
<dbReference type="PATRIC" id="fig|1360.116.peg.1306"/>